<keyword evidence="2" id="KW-1185">Reference proteome</keyword>
<dbReference type="Proteomes" id="UP001469553">
    <property type="component" value="Unassembled WGS sequence"/>
</dbReference>
<accession>A0ABV0Z0F2</accession>
<reference evidence="1 2" key="1">
    <citation type="submission" date="2021-06" db="EMBL/GenBank/DDBJ databases">
        <authorList>
            <person name="Palmer J.M."/>
        </authorList>
    </citation>
    <scope>NUCLEOTIDE SEQUENCE [LARGE SCALE GENOMIC DNA]</scope>
    <source>
        <strain evidence="1 2">AS_MEX2019</strain>
        <tissue evidence="1">Muscle</tissue>
    </source>
</reference>
<sequence>MLGPDRTGKKPWEEKKGCFSSLNAAQVEVKERQFSLLESNHSVTSTLITLRKNKTALSHTQIYICRVERAVAGKTEFISEDESTKLFIQTLAQHVLIYSFLCGNLLFLGS</sequence>
<evidence type="ECO:0000313" key="2">
    <source>
        <dbReference type="Proteomes" id="UP001469553"/>
    </source>
</evidence>
<protein>
    <submittedName>
        <fullName evidence="1">Uncharacterized protein</fullName>
    </submittedName>
</protein>
<name>A0ABV0Z0F2_9TELE</name>
<evidence type="ECO:0000313" key="1">
    <source>
        <dbReference type="EMBL" id="MEQ2299664.1"/>
    </source>
</evidence>
<dbReference type="EMBL" id="JAHRIP010048345">
    <property type="protein sequence ID" value="MEQ2299664.1"/>
    <property type="molecule type" value="Genomic_DNA"/>
</dbReference>
<proteinExistence type="predicted"/>
<organism evidence="1 2">
    <name type="scientific">Ameca splendens</name>
    <dbReference type="NCBI Taxonomy" id="208324"/>
    <lineage>
        <taxon>Eukaryota</taxon>
        <taxon>Metazoa</taxon>
        <taxon>Chordata</taxon>
        <taxon>Craniata</taxon>
        <taxon>Vertebrata</taxon>
        <taxon>Euteleostomi</taxon>
        <taxon>Actinopterygii</taxon>
        <taxon>Neopterygii</taxon>
        <taxon>Teleostei</taxon>
        <taxon>Neoteleostei</taxon>
        <taxon>Acanthomorphata</taxon>
        <taxon>Ovalentaria</taxon>
        <taxon>Atherinomorphae</taxon>
        <taxon>Cyprinodontiformes</taxon>
        <taxon>Goodeidae</taxon>
        <taxon>Ameca</taxon>
    </lineage>
</organism>
<gene>
    <name evidence="1" type="ORF">AMECASPLE_017538</name>
</gene>
<comment type="caution">
    <text evidence="1">The sequence shown here is derived from an EMBL/GenBank/DDBJ whole genome shotgun (WGS) entry which is preliminary data.</text>
</comment>